<dbReference type="InterPro" id="IPR003033">
    <property type="entry name" value="SCP2_sterol-bd_dom"/>
</dbReference>
<protein>
    <submittedName>
        <fullName evidence="2">SCP2 sterol-binding domain-containing protein</fullName>
    </submittedName>
</protein>
<proteinExistence type="predicted"/>
<accession>A0A6B1D9T3</accession>
<dbReference type="AlphaFoldDB" id="A0A6B1D9T3"/>
<sequence>MPVYANAEQLYTVLRRVFEKVKERPDAIDSFTSSNLVIRLRLTDLDAEVLLDGRQPPMEVFFGARPGKADLELTMTADLLHEVWCGRRKLKDAFFGGQIQSSGNIFLAMKLTDLFREAERAYTLVQQDGSASLGAQSGQEDSSS</sequence>
<reference evidence="2" key="1">
    <citation type="submission" date="2019-09" db="EMBL/GenBank/DDBJ databases">
        <title>Characterisation of the sponge microbiome using genome-centric metagenomics.</title>
        <authorList>
            <person name="Engelberts J.P."/>
            <person name="Robbins S.J."/>
            <person name="De Goeij J.M."/>
            <person name="Aranda M."/>
            <person name="Bell S.C."/>
            <person name="Webster N.S."/>
        </authorList>
    </citation>
    <scope>NUCLEOTIDE SEQUENCE</scope>
    <source>
        <strain evidence="2">SB0661_bin_32</strain>
    </source>
</reference>
<gene>
    <name evidence="2" type="ORF">F4X14_17435</name>
</gene>
<evidence type="ECO:0000259" key="1">
    <source>
        <dbReference type="Pfam" id="PF02036"/>
    </source>
</evidence>
<dbReference type="SUPFAM" id="SSF55718">
    <property type="entry name" value="SCP-like"/>
    <property type="match status" value="1"/>
</dbReference>
<dbReference type="Gene3D" id="3.30.1050.10">
    <property type="entry name" value="SCP2 sterol-binding domain"/>
    <property type="match status" value="1"/>
</dbReference>
<dbReference type="Pfam" id="PF02036">
    <property type="entry name" value="SCP2"/>
    <property type="match status" value="1"/>
</dbReference>
<dbReference type="InterPro" id="IPR036527">
    <property type="entry name" value="SCP2_sterol-bd_dom_sf"/>
</dbReference>
<feature type="domain" description="SCP2" evidence="1">
    <location>
        <begin position="21"/>
        <end position="115"/>
    </location>
</feature>
<comment type="caution">
    <text evidence="2">The sequence shown here is derived from an EMBL/GenBank/DDBJ whole genome shotgun (WGS) entry which is preliminary data.</text>
</comment>
<name>A0A6B1D9T3_9CHLR</name>
<organism evidence="2">
    <name type="scientific">Caldilineaceae bacterium SB0661_bin_32</name>
    <dbReference type="NCBI Taxonomy" id="2605255"/>
    <lineage>
        <taxon>Bacteria</taxon>
        <taxon>Bacillati</taxon>
        <taxon>Chloroflexota</taxon>
        <taxon>Caldilineae</taxon>
        <taxon>Caldilineales</taxon>
        <taxon>Caldilineaceae</taxon>
    </lineage>
</organism>
<evidence type="ECO:0000313" key="2">
    <source>
        <dbReference type="EMBL" id="MYC96751.1"/>
    </source>
</evidence>
<dbReference type="EMBL" id="VXMH01000096">
    <property type="protein sequence ID" value="MYC96751.1"/>
    <property type="molecule type" value="Genomic_DNA"/>
</dbReference>